<comment type="caution">
    <text evidence="2">The sequence shown here is derived from an EMBL/GenBank/DDBJ whole genome shotgun (WGS) entry which is preliminary data.</text>
</comment>
<feature type="transmembrane region" description="Helical" evidence="1">
    <location>
        <begin position="205"/>
        <end position="226"/>
    </location>
</feature>
<keyword evidence="1" id="KW-1133">Transmembrane helix</keyword>
<protein>
    <recommendedName>
        <fullName evidence="4">Transmembrane protein</fullName>
    </recommendedName>
</protein>
<sequence>MFGLLSLIAVALCDDVEYENTSQNSTVLIFDGMRGKTIINGKPLYLEAAILYKFSTGGDKTMIRTVNDIDPKDVTLPKDYEAKMSVFNAYHNSSKNNWDEFTSKAGSYWKIDEVNRKEATRKKGQAKMSDREKITAVLGTLYDKTFEFDMGEMDFSDDETYVLQYQVVQDVGKKSTMFYSMPFVYVKSGNYLELKDDDSNWATSWWAITLYVLGGLLIIGLVVTALSK</sequence>
<name>A0A1Y1S543_9MICR</name>
<dbReference type="AlphaFoldDB" id="A0A1Y1S543"/>
<reference evidence="2 3" key="1">
    <citation type="journal article" date="2017" name="Environ. Microbiol.">
        <title>Decay of the glycolytic pathway and adaptation to intranuclear parasitism within Enterocytozoonidae microsporidia.</title>
        <authorList>
            <person name="Wiredu Boakye D."/>
            <person name="Jaroenlak P."/>
            <person name="Prachumwat A."/>
            <person name="Williams T.A."/>
            <person name="Bateman K.S."/>
            <person name="Itsathitphaisarn O."/>
            <person name="Sritunyalucksana K."/>
            <person name="Paszkiewicz K.H."/>
            <person name="Moore K.A."/>
            <person name="Stentiford G.D."/>
            <person name="Williams B.A."/>
        </authorList>
    </citation>
    <scope>NUCLEOTIDE SEQUENCE [LARGE SCALE GENOMIC DNA]</scope>
    <source>
        <strain evidence="2 3">GB1</strain>
    </source>
</reference>
<gene>
    <name evidence="2" type="ORF">ECANGB1_2034</name>
</gene>
<dbReference type="EMBL" id="LWDP01000070">
    <property type="protein sequence ID" value="ORD93541.1"/>
    <property type="molecule type" value="Genomic_DNA"/>
</dbReference>
<proteinExistence type="predicted"/>
<evidence type="ECO:0000256" key="1">
    <source>
        <dbReference type="SAM" id="Phobius"/>
    </source>
</evidence>
<evidence type="ECO:0000313" key="2">
    <source>
        <dbReference type="EMBL" id="ORD93541.1"/>
    </source>
</evidence>
<organism evidence="2 3">
    <name type="scientific">Enterospora canceri</name>
    <dbReference type="NCBI Taxonomy" id="1081671"/>
    <lineage>
        <taxon>Eukaryota</taxon>
        <taxon>Fungi</taxon>
        <taxon>Fungi incertae sedis</taxon>
        <taxon>Microsporidia</taxon>
        <taxon>Enterocytozoonidae</taxon>
        <taxon>Enterospora</taxon>
    </lineage>
</organism>
<evidence type="ECO:0000313" key="3">
    <source>
        <dbReference type="Proteomes" id="UP000192639"/>
    </source>
</evidence>
<accession>A0A1Y1S543</accession>
<dbReference type="VEuPathDB" id="MicrosporidiaDB:ECANGB1_2034"/>
<dbReference type="Proteomes" id="UP000192639">
    <property type="component" value="Unassembled WGS sequence"/>
</dbReference>
<keyword evidence="3" id="KW-1185">Reference proteome</keyword>
<evidence type="ECO:0008006" key="4">
    <source>
        <dbReference type="Google" id="ProtNLM"/>
    </source>
</evidence>
<keyword evidence="1" id="KW-0812">Transmembrane</keyword>
<keyword evidence="1" id="KW-0472">Membrane</keyword>